<evidence type="ECO:0000256" key="4">
    <source>
        <dbReference type="ARBA" id="ARBA00022963"/>
    </source>
</evidence>
<evidence type="ECO:0000256" key="5">
    <source>
        <dbReference type="ARBA" id="ARBA00022989"/>
    </source>
</evidence>
<proteinExistence type="predicted"/>
<keyword evidence="10" id="KW-1185">Reference proteome</keyword>
<dbReference type="InterPro" id="IPR006693">
    <property type="entry name" value="AB_hydrolase_lipase"/>
</dbReference>
<comment type="caution">
    <text evidence="9">The sequence shown here is derived from an EMBL/GenBank/DDBJ whole genome shotgun (WGS) entry which is preliminary data.</text>
</comment>
<evidence type="ECO:0000256" key="3">
    <source>
        <dbReference type="ARBA" id="ARBA00022801"/>
    </source>
</evidence>
<dbReference type="PANTHER" id="PTHR11005">
    <property type="entry name" value="LYSOSOMAL ACID LIPASE-RELATED"/>
    <property type="match status" value="1"/>
</dbReference>
<organism evidence="9 10">
    <name type="scientific">Paraglomus brasilianum</name>
    <dbReference type="NCBI Taxonomy" id="144538"/>
    <lineage>
        <taxon>Eukaryota</taxon>
        <taxon>Fungi</taxon>
        <taxon>Fungi incertae sedis</taxon>
        <taxon>Mucoromycota</taxon>
        <taxon>Glomeromycotina</taxon>
        <taxon>Glomeromycetes</taxon>
        <taxon>Paraglomerales</taxon>
        <taxon>Paraglomeraceae</taxon>
        <taxon>Paraglomus</taxon>
    </lineage>
</organism>
<evidence type="ECO:0000256" key="2">
    <source>
        <dbReference type="ARBA" id="ARBA00022692"/>
    </source>
</evidence>
<accession>A0A9N8Z023</accession>
<keyword evidence="5" id="KW-1133">Transmembrane helix</keyword>
<keyword evidence="3" id="KW-0378">Hydrolase</keyword>
<reference evidence="9" key="1">
    <citation type="submission" date="2021-06" db="EMBL/GenBank/DDBJ databases">
        <authorList>
            <person name="Kallberg Y."/>
            <person name="Tangrot J."/>
            <person name="Rosling A."/>
        </authorList>
    </citation>
    <scope>NUCLEOTIDE SEQUENCE</scope>
    <source>
        <strain evidence="9">BR232B</strain>
    </source>
</reference>
<keyword evidence="4" id="KW-0442">Lipid degradation</keyword>
<evidence type="ECO:0000313" key="10">
    <source>
        <dbReference type="Proteomes" id="UP000789739"/>
    </source>
</evidence>
<dbReference type="Pfam" id="PF04083">
    <property type="entry name" value="Abhydro_lipase"/>
    <property type="match status" value="1"/>
</dbReference>
<keyword evidence="7" id="KW-0472">Membrane</keyword>
<evidence type="ECO:0000256" key="7">
    <source>
        <dbReference type="ARBA" id="ARBA00023136"/>
    </source>
</evidence>
<name>A0A9N8Z023_9GLOM</name>
<evidence type="ECO:0000256" key="1">
    <source>
        <dbReference type="ARBA" id="ARBA00004167"/>
    </source>
</evidence>
<keyword evidence="6" id="KW-0443">Lipid metabolism</keyword>
<evidence type="ECO:0000256" key="6">
    <source>
        <dbReference type="ARBA" id="ARBA00023098"/>
    </source>
</evidence>
<dbReference type="GO" id="GO:0016042">
    <property type="term" value="P:lipid catabolic process"/>
    <property type="evidence" value="ECO:0007669"/>
    <property type="project" value="UniProtKB-KW"/>
</dbReference>
<protein>
    <submittedName>
        <fullName evidence="9">6864_t:CDS:1</fullName>
    </submittedName>
</protein>
<dbReference type="InterPro" id="IPR029058">
    <property type="entry name" value="AB_hydrolase_fold"/>
</dbReference>
<dbReference type="EMBL" id="CAJVPI010000051">
    <property type="protein sequence ID" value="CAG8467178.1"/>
    <property type="molecule type" value="Genomic_DNA"/>
</dbReference>
<dbReference type="GO" id="GO:0016020">
    <property type="term" value="C:membrane"/>
    <property type="evidence" value="ECO:0007669"/>
    <property type="project" value="UniProtKB-SubCell"/>
</dbReference>
<dbReference type="AlphaFoldDB" id="A0A9N8Z023"/>
<gene>
    <name evidence="9" type="ORF">PBRASI_LOCUS890</name>
</gene>
<dbReference type="OrthoDB" id="9974421at2759"/>
<evidence type="ECO:0000259" key="8">
    <source>
        <dbReference type="Pfam" id="PF04083"/>
    </source>
</evidence>
<dbReference type="FunFam" id="3.40.50.1820:FF:000095">
    <property type="entry name" value="Triglyceride lipase-cholesterol esterase"/>
    <property type="match status" value="1"/>
</dbReference>
<comment type="subcellular location">
    <subcellularLocation>
        <location evidence="1">Membrane</location>
        <topology evidence="1">Single-pass membrane protein</topology>
    </subcellularLocation>
</comment>
<feature type="domain" description="Partial AB-hydrolase lipase" evidence="8">
    <location>
        <begin position="74"/>
        <end position="164"/>
    </location>
</feature>
<dbReference type="Proteomes" id="UP000789739">
    <property type="component" value="Unassembled WGS sequence"/>
</dbReference>
<dbReference type="Gene3D" id="3.40.50.1820">
    <property type="entry name" value="alpha/beta hydrolase"/>
    <property type="match status" value="1"/>
</dbReference>
<dbReference type="GO" id="GO:0016787">
    <property type="term" value="F:hydrolase activity"/>
    <property type="evidence" value="ECO:0007669"/>
    <property type="project" value="UniProtKB-KW"/>
</dbReference>
<dbReference type="SUPFAM" id="SSF53474">
    <property type="entry name" value="alpha/beta-Hydrolases"/>
    <property type="match status" value="1"/>
</dbReference>
<keyword evidence="2" id="KW-0812">Transmembrane</keyword>
<evidence type="ECO:0000313" key="9">
    <source>
        <dbReference type="EMBL" id="CAG8467178.1"/>
    </source>
</evidence>
<sequence>MAVPILGRLNLRDYQALFIGWLLLFVEAILRLVTFCLPLSVLEICKTQSQRIFTKYYKDERTLPVKLLQKANNFSEMAQFWGYPSEEHVVKTQDNYMLGVHRLPRGRSTPHSEGRPSIENIFKQHGIPLSAIRHTISGKASDVRPVVLLYHGLMMCSEVWLCNLEDHNRLATLLADAGYDVWFGNARGNKYSMKHTQYSPNGSQFWNYCIDEFAMCDLPSLVDYILETTGAPSLSYIGFSQGTTTAFAALSVSPQLNKKINLFIALAPATSPRGLHNIFVDAIIKASPNLVYLLFGRKACLAVVLFWQKVLSPPIFTKILDFSMSFLFGWKLDQITEAQKAASYYHLYSCASTKSLVHWFQIIRARNFQVYDELPAYSSYTALGYSPSRFPTQQIATPIAVFYGGIDSLVDINVLTRQLPKCSAANLQLCSTSDFIWAADVHKHVFPELFDLLRVYNVDGTEKDDIEAESEYDRVYDPIGLKIN</sequence>